<accession>A0ABQ3VRF1</accession>
<reference evidence="1 2" key="1">
    <citation type="journal article" date="2021" name="Int. J. Syst. Evol. Microbiol.">
        <title>Reticulibacter mediterranei gen. nov., sp. nov., within the new family Reticulibacteraceae fam. nov., and Ktedonospora formicarum gen. nov., sp. nov., Ktedonobacter robiniae sp. nov., Dictyobacter formicarum sp. nov. and Dictyobacter arantiisoli sp. nov., belonging to the class Ktedonobacteria.</title>
        <authorList>
            <person name="Yabe S."/>
            <person name="Zheng Y."/>
            <person name="Wang C.M."/>
            <person name="Sakai Y."/>
            <person name="Abe K."/>
            <person name="Yokota A."/>
            <person name="Donadio S."/>
            <person name="Cavaletti L."/>
            <person name="Monciardini P."/>
        </authorList>
    </citation>
    <scope>NUCLEOTIDE SEQUENCE [LARGE SCALE GENOMIC DNA]</scope>
    <source>
        <strain evidence="1 2">SOSP1-9</strain>
    </source>
</reference>
<dbReference type="EMBL" id="BNJJ01000023">
    <property type="protein sequence ID" value="GHO88296.1"/>
    <property type="molecule type" value="Genomic_DNA"/>
</dbReference>
<keyword evidence="2" id="KW-1185">Reference proteome</keyword>
<sequence>MESKGEVLLEELSFFLRLRFTTVIVIQIDTSVKIKKKATERNVDNYVDKCSNMWITYNVDKKRRGCQQQPRLFGYF</sequence>
<evidence type="ECO:0000313" key="1">
    <source>
        <dbReference type="EMBL" id="GHO88296.1"/>
    </source>
</evidence>
<dbReference type="Proteomes" id="UP000635565">
    <property type="component" value="Unassembled WGS sequence"/>
</dbReference>
<protein>
    <submittedName>
        <fullName evidence="1">Uncharacterized protein</fullName>
    </submittedName>
</protein>
<gene>
    <name evidence="1" type="ORF">KSZ_63020</name>
</gene>
<comment type="caution">
    <text evidence="1">The sequence shown here is derived from an EMBL/GenBank/DDBJ whole genome shotgun (WGS) entry which is preliminary data.</text>
</comment>
<organism evidence="1 2">
    <name type="scientific">Dictyobacter formicarum</name>
    <dbReference type="NCBI Taxonomy" id="2778368"/>
    <lineage>
        <taxon>Bacteria</taxon>
        <taxon>Bacillati</taxon>
        <taxon>Chloroflexota</taxon>
        <taxon>Ktedonobacteria</taxon>
        <taxon>Ktedonobacterales</taxon>
        <taxon>Dictyobacteraceae</taxon>
        <taxon>Dictyobacter</taxon>
    </lineage>
</organism>
<evidence type="ECO:0000313" key="2">
    <source>
        <dbReference type="Proteomes" id="UP000635565"/>
    </source>
</evidence>
<proteinExistence type="predicted"/>
<name>A0ABQ3VRF1_9CHLR</name>